<sequence length="292" mass="31429">MPSGKNHKKSKHTQALLARSGEITDDYQRPSGSTGDPSRSRITDPGDDFFNRTGSASDNQLAVPGNHRDLPSPAPAGQISHDDFASTLSAISPLQSGIDTMCGTGGNAEQVGRATPPDSICASRQQDSRAATSWHSGSSPEFVHSVIPPSPKPTNQSRTVSTRNSESSCLPPSSSPYPMSKHVSNGAKGNSSAITLNLFESVEMRIAAACSLAERPEVSDARSNPRPNNWDDINLRIAADALAHKRGENKSNSVYQRRVAAWKRNERQLCIGREADDFTLAEELQAREVVRV</sequence>
<evidence type="ECO:0000256" key="1">
    <source>
        <dbReference type="SAM" id="MobiDB-lite"/>
    </source>
</evidence>
<comment type="caution">
    <text evidence="2">The sequence shown here is derived from an EMBL/GenBank/DDBJ whole genome shotgun (WGS) entry which is preliminary data.</text>
</comment>
<protein>
    <submittedName>
        <fullName evidence="2">Uncharacterized protein</fullName>
    </submittedName>
</protein>
<dbReference type="AlphaFoldDB" id="A0AAD7D7I4"/>
<evidence type="ECO:0000313" key="2">
    <source>
        <dbReference type="EMBL" id="KAJ7681216.1"/>
    </source>
</evidence>
<dbReference type="Proteomes" id="UP001221757">
    <property type="component" value="Unassembled WGS sequence"/>
</dbReference>
<organism evidence="2 3">
    <name type="scientific">Mycena rosella</name>
    <name type="common">Pink bonnet</name>
    <name type="synonym">Agaricus rosellus</name>
    <dbReference type="NCBI Taxonomy" id="1033263"/>
    <lineage>
        <taxon>Eukaryota</taxon>
        <taxon>Fungi</taxon>
        <taxon>Dikarya</taxon>
        <taxon>Basidiomycota</taxon>
        <taxon>Agaricomycotina</taxon>
        <taxon>Agaricomycetes</taxon>
        <taxon>Agaricomycetidae</taxon>
        <taxon>Agaricales</taxon>
        <taxon>Marasmiineae</taxon>
        <taxon>Mycenaceae</taxon>
        <taxon>Mycena</taxon>
    </lineage>
</organism>
<gene>
    <name evidence="2" type="ORF">B0H17DRAFT_1138649</name>
</gene>
<reference evidence="2" key="1">
    <citation type="submission" date="2023-03" db="EMBL/GenBank/DDBJ databases">
        <title>Massive genome expansion in bonnet fungi (Mycena s.s.) driven by repeated elements and novel gene families across ecological guilds.</title>
        <authorList>
            <consortium name="Lawrence Berkeley National Laboratory"/>
            <person name="Harder C.B."/>
            <person name="Miyauchi S."/>
            <person name="Viragh M."/>
            <person name="Kuo A."/>
            <person name="Thoen E."/>
            <person name="Andreopoulos B."/>
            <person name="Lu D."/>
            <person name="Skrede I."/>
            <person name="Drula E."/>
            <person name="Henrissat B."/>
            <person name="Morin E."/>
            <person name="Kohler A."/>
            <person name="Barry K."/>
            <person name="LaButti K."/>
            <person name="Morin E."/>
            <person name="Salamov A."/>
            <person name="Lipzen A."/>
            <person name="Mereny Z."/>
            <person name="Hegedus B."/>
            <person name="Baldrian P."/>
            <person name="Stursova M."/>
            <person name="Weitz H."/>
            <person name="Taylor A."/>
            <person name="Grigoriev I.V."/>
            <person name="Nagy L.G."/>
            <person name="Martin F."/>
            <person name="Kauserud H."/>
        </authorList>
    </citation>
    <scope>NUCLEOTIDE SEQUENCE</scope>
    <source>
        <strain evidence="2">CBHHK067</strain>
    </source>
</reference>
<name>A0AAD7D7I4_MYCRO</name>
<keyword evidence="3" id="KW-1185">Reference proteome</keyword>
<accession>A0AAD7D7I4</accession>
<feature type="compositionally biased region" description="Basic residues" evidence="1">
    <location>
        <begin position="1"/>
        <end position="12"/>
    </location>
</feature>
<feature type="compositionally biased region" description="Polar residues" evidence="1">
    <location>
        <begin position="122"/>
        <end position="139"/>
    </location>
</feature>
<proteinExistence type="predicted"/>
<feature type="region of interest" description="Disordered" evidence="1">
    <location>
        <begin position="1"/>
        <end position="82"/>
    </location>
</feature>
<evidence type="ECO:0000313" key="3">
    <source>
        <dbReference type="Proteomes" id="UP001221757"/>
    </source>
</evidence>
<feature type="region of interest" description="Disordered" evidence="1">
    <location>
        <begin position="103"/>
        <end position="189"/>
    </location>
</feature>
<feature type="compositionally biased region" description="Low complexity" evidence="1">
    <location>
        <begin position="165"/>
        <end position="180"/>
    </location>
</feature>
<feature type="compositionally biased region" description="Polar residues" evidence="1">
    <location>
        <begin position="153"/>
        <end position="164"/>
    </location>
</feature>
<dbReference type="EMBL" id="JARKIE010000121">
    <property type="protein sequence ID" value="KAJ7681216.1"/>
    <property type="molecule type" value="Genomic_DNA"/>
</dbReference>